<proteinExistence type="predicted"/>
<keyword evidence="1" id="KW-0808">Transferase</keyword>
<evidence type="ECO:0000313" key="4">
    <source>
        <dbReference type="EMBL" id="MBL6280063.1"/>
    </source>
</evidence>
<dbReference type="Gene3D" id="3.40.1190.20">
    <property type="match status" value="1"/>
</dbReference>
<dbReference type="GO" id="GO:0016301">
    <property type="term" value="F:kinase activity"/>
    <property type="evidence" value="ECO:0007669"/>
    <property type="project" value="UniProtKB-KW"/>
</dbReference>
<reference evidence="4 5" key="1">
    <citation type="submission" date="2021-01" db="EMBL/GenBank/DDBJ databases">
        <title>Genome sequencing of Micromonospora fiedleri MG-37.</title>
        <authorList>
            <person name="Moreland P.E.J."/>
            <person name="Stach J.E.M."/>
        </authorList>
    </citation>
    <scope>NUCLEOTIDE SEQUENCE [LARGE SCALE GENOMIC DNA]</scope>
    <source>
        <strain evidence="4 5">MG-37</strain>
    </source>
</reference>
<evidence type="ECO:0000256" key="2">
    <source>
        <dbReference type="ARBA" id="ARBA00022777"/>
    </source>
</evidence>
<gene>
    <name evidence="4" type="ORF">JMF97_28275</name>
</gene>
<dbReference type="InterPro" id="IPR011611">
    <property type="entry name" value="PfkB_dom"/>
</dbReference>
<protein>
    <submittedName>
        <fullName evidence="4">Bifunctional hydroxymethylpyrimidine kinase/phosphomethylpyrimidine kinase</fullName>
    </submittedName>
</protein>
<dbReference type="Pfam" id="PF00294">
    <property type="entry name" value="PfkB"/>
    <property type="match status" value="1"/>
</dbReference>
<dbReference type="Proteomes" id="UP000661193">
    <property type="component" value="Unassembled WGS sequence"/>
</dbReference>
<feature type="domain" description="Carbohydrate kinase PfkB" evidence="3">
    <location>
        <begin position="5"/>
        <end position="99"/>
    </location>
</feature>
<dbReference type="PANTHER" id="PTHR10584:SF166">
    <property type="entry name" value="RIBOKINASE"/>
    <property type="match status" value="1"/>
</dbReference>
<organism evidence="4 5">
    <name type="scientific">Micromonospora fiedleri</name>
    <dbReference type="NCBI Taxonomy" id="1157498"/>
    <lineage>
        <taxon>Bacteria</taxon>
        <taxon>Bacillati</taxon>
        <taxon>Actinomycetota</taxon>
        <taxon>Actinomycetes</taxon>
        <taxon>Micromonosporales</taxon>
        <taxon>Micromonosporaceae</taxon>
        <taxon>Micromonospora</taxon>
    </lineage>
</organism>
<name>A0ABS1UUR0_9ACTN</name>
<dbReference type="SUPFAM" id="SSF53613">
    <property type="entry name" value="Ribokinase-like"/>
    <property type="match status" value="1"/>
</dbReference>
<evidence type="ECO:0000256" key="1">
    <source>
        <dbReference type="ARBA" id="ARBA00022679"/>
    </source>
</evidence>
<keyword evidence="2 4" id="KW-0418">Kinase</keyword>
<dbReference type="InterPro" id="IPR029056">
    <property type="entry name" value="Ribokinase-like"/>
</dbReference>
<keyword evidence="5" id="KW-1185">Reference proteome</keyword>
<comment type="caution">
    <text evidence="4">The sequence shown here is derived from an EMBL/GenBank/DDBJ whole genome shotgun (WGS) entry which is preliminary data.</text>
</comment>
<sequence length="102" mass="10433">MLQTTTDDPVNAATALQRLSPRTVIVTAGQHGAAYSHPDGAATVPAPTVHAIDTTGAGDTFLSSLALDLAHNIALHNAITTAVQTSSHTVQHVGAHTPAHRT</sequence>
<evidence type="ECO:0000313" key="5">
    <source>
        <dbReference type="Proteomes" id="UP000661193"/>
    </source>
</evidence>
<dbReference type="PANTHER" id="PTHR10584">
    <property type="entry name" value="SUGAR KINASE"/>
    <property type="match status" value="1"/>
</dbReference>
<accession>A0ABS1UUR0</accession>
<dbReference type="EMBL" id="JAETXL010000014">
    <property type="protein sequence ID" value="MBL6280063.1"/>
    <property type="molecule type" value="Genomic_DNA"/>
</dbReference>
<evidence type="ECO:0000259" key="3">
    <source>
        <dbReference type="Pfam" id="PF00294"/>
    </source>
</evidence>